<keyword evidence="18 28" id="KW-1133">Transmembrane helix</keyword>
<keyword evidence="19 28" id="KW-0472">Membrane</keyword>
<organism evidence="32 33">
    <name type="scientific">Methylobacterium oryzae CBMB20</name>
    <dbReference type="NCBI Taxonomy" id="693986"/>
    <lineage>
        <taxon>Bacteria</taxon>
        <taxon>Pseudomonadati</taxon>
        <taxon>Pseudomonadota</taxon>
        <taxon>Alphaproteobacteria</taxon>
        <taxon>Hyphomicrobiales</taxon>
        <taxon>Methylobacteriaceae</taxon>
        <taxon>Methylobacterium</taxon>
    </lineage>
</organism>
<dbReference type="SUPFAM" id="SSF53955">
    <property type="entry name" value="Lysozyme-like"/>
    <property type="match status" value="1"/>
</dbReference>
<dbReference type="InterPro" id="IPR031376">
    <property type="entry name" value="PCB_OB"/>
</dbReference>
<dbReference type="GO" id="GO:0008955">
    <property type="term" value="F:peptidoglycan glycosyltransferase activity"/>
    <property type="evidence" value="ECO:0007669"/>
    <property type="project" value="UniProtKB-EC"/>
</dbReference>
<keyword evidence="14 32" id="KW-0378">Hydrolase</keyword>
<evidence type="ECO:0000256" key="15">
    <source>
        <dbReference type="ARBA" id="ARBA00022960"/>
    </source>
</evidence>
<accession>A0A089NZD2</accession>
<evidence type="ECO:0000256" key="8">
    <source>
        <dbReference type="ARBA" id="ARBA00022519"/>
    </source>
</evidence>
<keyword evidence="12 32" id="KW-0808">Transferase</keyword>
<evidence type="ECO:0000256" key="12">
    <source>
        <dbReference type="ARBA" id="ARBA00022679"/>
    </source>
</evidence>
<evidence type="ECO:0000256" key="14">
    <source>
        <dbReference type="ARBA" id="ARBA00022801"/>
    </source>
</evidence>
<keyword evidence="8" id="KW-0997">Cell inner membrane</keyword>
<dbReference type="GeneID" id="96605529"/>
<keyword evidence="20" id="KW-0046">Antibiotic resistance</keyword>
<comment type="catalytic activity">
    <reaction evidence="23">
        <text>Preferential cleavage: (Ac)2-L-Lys-D-Ala-|-D-Ala. Also transpeptidation of peptidyl-alanyl moieties that are N-acyl substituents of D-alanine.</text>
        <dbReference type="EC" id="3.4.16.4"/>
    </reaction>
</comment>
<evidence type="ECO:0000256" key="5">
    <source>
        <dbReference type="ARBA" id="ARBA00012448"/>
    </source>
</evidence>
<dbReference type="GO" id="GO:0046677">
    <property type="term" value="P:response to antibiotic"/>
    <property type="evidence" value="ECO:0007669"/>
    <property type="project" value="UniProtKB-KW"/>
</dbReference>
<feature type="region of interest" description="Disordered" evidence="27">
    <location>
        <begin position="777"/>
        <end position="810"/>
    </location>
</feature>
<evidence type="ECO:0000256" key="22">
    <source>
        <dbReference type="ARBA" id="ARBA00023316"/>
    </source>
</evidence>
<keyword evidence="17" id="KW-0573">Peptidoglycan synthesis</keyword>
<comment type="similarity">
    <text evidence="4">In the N-terminal section; belongs to the glycosyltransferase 51 family.</text>
</comment>
<gene>
    <name evidence="32" type="ORF">MOC_5027</name>
</gene>
<dbReference type="GO" id="GO:0009002">
    <property type="term" value="F:serine-type D-Ala-D-Ala carboxypeptidase activity"/>
    <property type="evidence" value="ECO:0007669"/>
    <property type="project" value="UniProtKB-EC"/>
</dbReference>
<evidence type="ECO:0000256" key="28">
    <source>
        <dbReference type="SAM" id="Phobius"/>
    </source>
</evidence>
<dbReference type="EC" id="3.4.16.4" evidence="5"/>
<proteinExistence type="inferred from homology"/>
<dbReference type="GO" id="GO:0071555">
    <property type="term" value="P:cell wall organization"/>
    <property type="evidence" value="ECO:0007669"/>
    <property type="project" value="UniProtKB-KW"/>
</dbReference>
<dbReference type="Pfam" id="PF17092">
    <property type="entry name" value="PCB_OB"/>
    <property type="match status" value="1"/>
</dbReference>
<keyword evidence="15" id="KW-0133">Cell shape</keyword>
<dbReference type="GO" id="GO:0008360">
    <property type="term" value="P:regulation of cell shape"/>
    <property type="evidence" value="ECO:0007669"/>
    <property type="project" value="UniProtKB-KW"/>
</dbReference>
<dbReference type="Gene3D" id="3.40.710.10">
    <property type="entry name" value="DD-peptidase/beta-lactamase superfamily"/>
    <property type="match status" value="2"/>
</dbReference>
<dbReference type="SUPFAM" id="SSF56601">
    <property type="entry name" value="beta-lactamase/transpeptidase-like"/>
    <property type="match status" value="1"/>
</dbReference>
<feature type="domain" description="Glycosyl transferase family 51" evidence="30">
    <location>
        <begin position="59"/>
        <end position="237"/>
    </location>
</feature>
<evidence type="ECO:0000256" key="2">
    <source>
        <dbReference type="ARBA" id="ARBA00004752"/>
    </source>
</evidence>
<dbReference type="Pfam" id="PF00912">
    <property type="entry name" value="Transgly"/>
    <property type="match status" value="1"/>
</dbReference>
<keyword evidence="22" id="KW-0961">Cell wall biogenesis/degradation</keyword>
<dbReference type="UniPathway" id="UPA00219"/>
<evidence type="ECO:0000259" key="30">
    <source>
        <dbReference type="Pfam" id="PF00912"/>
    </source>
</evidence>
<dbReference type="InterPro" id="IPR036950">
    <property type="entry name" value="PBP_transglycosylase"/>
</dbReference>
<evidence type="ECO:0000256" key="10">
    <source>
        <dbReference type="ARBA" id="ARBA00022670"/>
    </source>
</evidence>
<evidence type="ECO:0000256" key="25">
    <source>
        <dbReference type="ARBA" id="ARBA00049902"/>
    </source>
</evidence>
<dbReference type="InterPro" id="IPR001460">
    <property type="entry name" value="PCN-bd_Tpept"/>
</dbReference>
<dbReference type="Pfam" id="PF00905">
    <property type="entry name" value="Transpeptidase"/>
    <property type="match status" value="1"/>
</dbReference>
<evidence type="ECO:0000256" key="27">
    <source>
        <dbReference type="SAM" id="MobiDB-lite"/>
    </source>
</evidence>
<dbReference type="RefSeq" id="WP_043350075.1">
    <property type="nucleotide sequence ID" value="NZ_CP003811.1"/>
</dbReference>
<dbReference type="PANTHER" id="PTHR32282:SF27">
    <property type="entry name" value="PENICILLIN-BINDING PROTEIN 1A"/>
    <property type="match status" value="1"/>
</dbReference>
<evidence type="ECO:0000313" key="32">
    <source>
        <dbReference type="EMBL" id="AIQ92782.1"/>
    </source>
</evidence>
<dbReference type="KEGG" id="mor:MOC_5027"/>
<dbReference type="InterPro" id="IPR050396">
    <property type="entry name" value="Glycosyltr_51/Transpeptidase"/>
</dbReference>
<reference evidence="32 33" key="1">
    <citation type="journal article" date="2014" name="PLoS ONE">
        <title>Genome Information of Methylobacterium oryzae, a Plant-Probiotic Methylotroph in the Phyllosphere.</title>
        <authorList>
            <person name="Kwak M.J."/>
            <person name="Jeong H."/>
            <person name="Madhaiyan M."/>
            <person name="Lee Y."/>
            <person name="Sa T.M."/>
            <person name="Oh T.K."/>
            <person name="Kim J.F."/>
        </authorList>
    </citation>
    <scope>NUCLEOTIDE SEQUENCE [LARGE SCALE GENOMIC DNA]</scope>
    <source>
        <strain evidence="32 33">CBMB20</strain>
    </source>
</reference>
<feature type="domain" description="Penicillin-binding protein OB-like" evidence="31">
    <location>
        <begin position="326"/>
        <end position="431"/>
    </location>
</feature>
<dbReference type="InterPro" id="IPR001264">
    <property type="entry name" value="Glyco_trans_51"/>
</dbReference>
<evidence type="ECO:0000256" key="11">
    <source>
        <dbReference type="ARBA" id="ARBA00022676"/>
    </source>
</evidence>
<keyword evidence="13 28" id="KW-0812">Transmembrane</keyword>
<sequence length="810" mass="87642">MRLILRFFGILFSAGAVLFVVGAAVGGYFYWKYSQDLPDHAALANYEPPVMTRVHAADGSLLAEYARERRLYLPIQAMPKIVVAAFLSAEDKNFYKHGGIDPEGIVRAFLTNAKSGKRQGASTITQQVAKNFLLSSEQTYDRKIKEALLALRIEAAYSKDKILELYLNEIFLGTIVPGRNLHGVAAAALDYFGKSVHELTINEAAYLAALPKGPNNYHPYRKTQAALDRRNEIIRLMAENGYITKEEADSAKKMPLGVNPRVAFPNAANANYFTEEVRREISERYGEKKLYEGGLSVRTTLDPKMQGWARKALVDGLVRYDQAHGWRGPVTKVDLTGRDWGMAAAEVPALGDVAPWRLAVVLGNGGGGVQIGLQPKREASGQVVKDRETGVITPEGMRWAGRANLQPGDMVYVEAMDGGRGQFRLRQKPEVSGAIVAMDPNTGRVHAMVGGFSYDESEFNRATQAMRQPGSSFKPIVYSAALDNGYTPASIIQDTPITIEAGPGQEAWTPSNYDGKSGGPHTLRYGIEHSKNLMTVRLAKDVGMPLIAEYARRFGVYDDMLPVLPMSLGAGETTVMRMVTAYSMLANGGRRIRPTLIDRIQDRIGETIYRHDNRKCIGCDAEKWSGQDEPKLVDDSEQVLDPLTAYQMVSIMEGVVQRGTATILKQIGKPLAGKTGTTNDAKDAWFVGFSPDLAVGIYIGFDKPRSLGDRATGGGLAAPIALEFLKTALKDKPPTPFRVPPGIKLIRINLASGTRAGSGEGAGTILEAFKPGTAPADSYVAPSSSGGGQAAAPAAVPADPDRAAQAGGLY</sequence>
<dbReference type="GO" id="GO:0030288">
    <property type="term" value="C:outer membrane-bounded periplasmic space"/>
    <property type="evidence" value="ECO:0007669"/>
    <property type="project" value="TreeGrafter"/>
</dbReference>
<dbReference type="FunFam" id="1.10.3810.10:FF:000003">
    <property type="entry name" value="Penicillin-binding protein 1a"/>
    <property type="match status" value="1"/>
</dbReference>
<dbReference type="InterPro" id="IPR012338">
    <property type="entry name" value="Beta-lactam/transpept-like"/>
</dbReference>
<evidence type="ECO:0000256" key="26">
    <source>
        <dbReference type="ARBA" id="ARBA00060592"/>
    </source>
</evidence>
<evidence type="ECO:0000313" key="33">
    <source>
        <dbReference type="Proteomes" id="UP000029492"/>
    </source>
</evidence>
<comment type="subcellular location">
    <subcellularLocation>
        <location evidence="1">Cell inner membrane</location>
        <topology evidence="1">Single-pass type II membrane protein</topology>
    </subcellularLocation>
</comment>
<dbReference type="PANTHER" id="PTHR32282">
    <property type="entry name" value="BINDING PROTEIN TRANSPEPTIDASE, PUTATIVE-RELATED"/>
    <property type="match status" value="1"/>
</dbReference>
<comment type="pathway">
    <text evidence="26">Glycan biosynthesis.</text>
</comment>
<evidence type="ECO:0000256" key="20">
    <source>
        <dbReference type="ARBA" id="ARBA00023251"/>
    </source>
</evidence>
<comment type="pathway">
    <text evidence="2">Cell wall biogenesis; peptidoglycan biosynthesis.</text>
</comment>
<dbReference type="GO" id="GO:0006508">
    <property type="term" value="P:proteolysis"/>
    <property type="evidence" value="ECO:0007669"/>
    <property type="project" value="UniProtKB-KW"/>
</dbReference>
<evidence type="ECO:0000256" key="13">
    <source>
        <dbReference type="ARBA" id="ARBA00022692"/>
    </source>
</evidence>
<evidence type="ECO:0000256" key="4">
    <source>
        <dbReference type="ARBA" id="ARBA00007739"/>
    </source>
</evidence>
<dbReference type="eggNOG" id="COG5009">
    <property type="taxonomic scope" value="Bacteria"/>
</dbReference>
<keyword evidence="16" id="KW-0735">Signal-anchor</keyword>
<evidence type="ECO:0000256" key="24">
    <source>
        <dbReference type="ARBA" id="ARBA00044770"/>
    </source>
</evidence>
<dbReference type="STRING" id="693986.MOC_5027"/>
<feature type="compositionally biased region" description="Low complexity" evidence="27">
    <location>
        <begin position="780"/>
        <end position="810"/>
    </location>
</feature>
<dbReference type="GO" id="GO:0008658">
    <property type="term" value="F:penicillin binding"/>
    <property type="evidence" value="ECO:0007669"/>
    <property type="project" value="InterPro"/>
</dbReference>
<evidence type="ECO:0000256" key="19">
    <source>
        <dbReference type="ARBA" id="ARBA00023136"/>
    </source>
</evidence>
<keyword evidence="33" id="KW-1185">Reference proteome</keyword>
<dbReference type="EC" id="2.4.99.28" evidence="24"/>
<evidence type="ECO:0000259" key="29">
    <source>
        <dbReference type="Pfam" id="PF00905"/>
    </source>
</evidence>
<evidence type="ECO:0000256" key="3">
    <source>
        <dbReference type="ARBA" id="ARBA00007090"/>
    </source>
</evidence>
<evidence type="ECO:0000256" key="16">
    <source>
        <dbReference type="ARBA" id="ARBA00022968"/>
    </source>
</evidence>
<evidence type="ECO:0000256" key="17">
    <source>
        <dbReference type="ARBA" id="ARBA00022984"/>
    </source>
</evidence>
<dbReference type="GO" id="GO:0005886">
    <property type="term" value="C:plasma membrane"/>
    <property type="evidence" value="ECO:0007669"/>
    <property type="project" value="UniProtKB-SubCell"/>
</dbReference>
<dbReference type="Proteomes" id="UP000029492">
    <property type="component" value="Chromosome"/>
</dbReference>
<dbReference type="FunFam" id="3.40.710.10:FF:000041">
    <property type="entry name" value="Penicillin-binding protein 1A"/>
    <property type="match status" value="1"/>
</dbReference>
<evidence type="ECO:0000256" key="21">
    <source>
        <dbReference type="ARBA" id="ARBA00023268"/>
    </source>
</evidence>
<dbReference type="InterPro" id="IPR023346">
    <property type="entry name" value="Lysozyme-like_dom_sf"/>
</dbReference>
<name>A0A089NZD2_9HYPH</name>
<dbReference type="NCBIfam" id="TIGR02074">
    <property type="entry name" value="PBP_1a_fam"/>
    <property type="match status" value="1"/>
</dbReference>
<keyword evidence="21" id="KW-0511">Multifunctional enzyme</keyword>
<evidence type="ECO:0000256" key="6">
    <source>
        <dbReference type="ARBA" id="ARBA00018638"/>
    </source>
</evidence>
<dbReference type="Gene3D" id="1.10.3810.10">
    <property type="entry name" value="Biosynthetic peptidoglycan transglycosylase-like"/>
    <property type="match status" value="1"/>
</dbReference>
<keyword evidence="10" id="KW-0645">Protease</keyword>
<evidence type="ECO:0000259" key="31">
    <source>
        <dbReference type="Pfam" id="PF17092"/>
    </source>
</evidence>
<comment type="catalytic activity">
    <reaction evidence="25">
        <text>[GlcNAc-(1-&gt;4)-Mur2Ac(oyl-L-Ala-gamma-D-Glu-L-Lys-D-Ala-D-Ala)](n)-di-trans,octa-cis-undecaprenyl diphosphate + beta-D-GlcNAc-(1-&gt;4)-Mur2Ac(oyl-L-Ala-gamma-D-Glu-L-Lys-D-Ala-D-Ala)-di-trans,octa-cis-undecaprenyl diphosphate = [GlcNAc-(1-&gt;4)-Mur2Ac(oyl-L-Ala-gamma-D-Glu-L-Lys-D-Ala-D-Ala)](n+1)-di-trans,octa-cis-undecaprenyl diphosphate + di-trans,octa-cis-undecaprenyl diphosphate + H(+)</text>
        <dbReference type="Rhea" id="RHEA:23708"/>
        <dbReference type="Rhea" id="RHEA-COMP:9602"/>
        <dbReference type="Rhea" id="RHEA-COMP:9603"/>
        <dbReference type="ChEBI" id="CHEBI:15378"/>
        <dbReference type="ChEBI" id="CHEBI:58405"/>
        <dbReference type="ChEBI" id="CHEBI:60033"/>
        <dbReference type="ChEBI" id="CHEBI:78435"/>
        <dbReference type="EC" id="2.4.99.28"/>
    </reaction>
</comment>
<evidence type="ECO:0000256" key="9">
    <source>
        <dbReference type="ARBA" id="ARBA00022645"/>
    </source>
</evidence>
<evidence type="ECO:0000256" key="1">
    <source>
        <dbReference type="ARBA" id="ARBA00004249"/>
    </source>
</evidence>
<evidence type="ECO:0000256" key="23">
    <source>
        <dbReference type="ARBA" id="ARBA00034000"/>
    </source>
</evidence>
<dbReference type="EMBL" id="CP003811">
    <property type="protein sequence ID" value="AIQ92782.1"/>
    <property type="molecule type" value="Genomic_DNA"/>
</dbReference>
<feature type="transmembrane region" description="Helical" evidence="28">
    <location>
        <begin position="7"/>
        <end position="31"/>
    </location>
</feature>
<keyword evidence="11 32" id="KW-0328">Glycosyltransferase</keyword>
<keyword evidence="9" id="KW-0121">Carboxypeptidase</keyword>
<evidence type="ECO:0000256" key="7">
    <source>
        <dbReference type="ARBA" id="ARBA00022475"/>
    </source>
</evidence>
<protein>
    <recommendedName>
        <fullName evidence="6">Penicillin-binding protein 1A</fullName>
        <ecNumber evidence="24">2.4.99.28</ecNumber>
        <ecNumber evidence="5">3.4.16.4</ecNumber>
    </recommendedName>
</protein>
<dbReference type="AlphaFoldDB" id="A0A089NZD2"/>
<evidence type="ECO:0000256" key="18">
    <source>
        <dbReference type="ARBA" id="ARBA00022989"/>
    </source>
</evidence>
<dbReference type="GO" id="GO:0009252">
    <property type="term" value="P:peptidoglycan biosynthetic process"/>
    <property type="evidence" value="ECO:0007669"/>
    <property type="project" value="UniProtKB-UniPathway"/>
</dbReference>
<keyword evidence="7" id="KW-1003">Cell membrane</keyword>
<feature type="domain" description="Penicillin-binding protein transpeptidase" evidence="29">
    <location>
        <begin position="433"/>
        <end position="725"/>
    </location>
</feature>
<comment type="similarity">
    <text evidence="3">In the C-terminal section; belongs to the transpeptidase family.</text>
</comment>
<dbReference type="HOGENOM" id="CLU_006354_2_4_5"/>